<name>A0A6G0YDZ7_APHCR</name>
<dbReference type="EMBL" id="VUJU01004598">
    <property type="protein sequence ID" value="KAF0753854.1"/>
    <property type="molecule type" value="Genomic_DNA"/>
</dbReference>
<protein>
    <submittedName>
        <fullName evidence="1">Uncharacterized protein</fullName>
    </submittedName>
</protein>
<dbReference type="OrthoDB" id="6604353at2759"/>
<dbReference type="Proteomes" id="UP000478052">
    <property type="component" value="Unassembled WGS sequence"/>
</dbReference>
<reference evidence="1 2" key="1">
    <citation type="submission" date="2019-08" db="EMBL/GenBank/DDBJ databases">
        <title>Whole genome of Aphis craccivora.</title>
        <authorList>
            <person name="Voronova N.V."/>
            <person name="Shulinski R.S."/>
            <person name="Bandarenka Y.V."/>
            <person name="Zhorov D.G."/>
            <person name="Warner D."/>
        </authorList>
    </citation>
    <scope>NUCLEOTIDE SEQUENCE [LARGE SCALE GENOMIC DNA]</scope>
    <source>
        <strain evidence="1">180601</strain>
        <tissue evidence="1">Whole Body</tissue>
    </source>
</reference>
<accession>A0A6G0YDZ7</accession>
<comment type="caution">
    <text evidence="1">The sequence shown here is derived from an EMBL/GenBank/DDBJ whole genome shotgun (WGS) entry which is preliminary data.</text>
</comment>
<proteinExistence type="predicted"/>
<evidence type="ECO:0000313" key="1">
    <source>
        <dbReference type="EMBL" id="KAF0753854.1"/>
    </source>
</evidence>
<gene>
    <name evidence="1" type="ORF">FWK35_00030726</name>
</gene>
<organism evidence="1 2">
    <name type="scientific">Aphis craccivora</name>
    <name type="common">Cowpea aphid</name>
    <dbReference type="NCBI Taxonomy" id="307492"/>
    <lineage>
        <taxon>Eukaryota</taxon>
        <taxon>Metazoa</taxon>
        <taxon>Ecdysozoa</taxon>
        <taxon>Arthropoda</taxon>
        <taxon>Hexapoda</taxon>
        <taxon>Insecta</taxon>
        <taxon>Pterygota</taxon>
        <taxon>Neoptera</taxon>
        <taxon>Paraneoptera</taxon>
        <taxon>Hemiptera</taxon>
        <taxon>Sternorrhyncha</taxon>
        <taxon>Aphidomorpha</taxon>
        <taxon>Aphidoidea</taxon>
        <taxon>Aphididae</taxon>
        <taxon>Aphidini</taxon>
        <taxon>Aphis</taxon>
        <taxon>Aphis</taxon>
    </lineage>
</organism>
<dbReference type="AlphaFoldDB" id="A0A6G0YDZ7"/>
<keyword evidence="2" id="KW-1185">Reference proteome</keyword>
<sequence length="169" mass="19585">LGISLSKINALRNSGRRVFLFYSYGSLEKWLTTINFTDVHVESGHLITFLNQNFVSGIILKGMDYNYDTKSGYIVTFNFSAINDEVDFYIIWFDGFNPCNDHFRGGIVPICGLNYLIKMLYLIFQNAIIFYILQTTLSKALWTSTIAKEKMYLELFLLLLIWAKKFAHT</sequence>
<feature type="non-terminal residue" evidence="1">
    <location>
        <position position="1"/>
    </location>
</feature>
<evidence type="ECO:0000313" key="2">
    <source>
        <dbReference type="Proteomes" id="UP000478052"/>
    </source>
</evidence>